<evidence type="ECO:0000313" key="1">
    <source>
        <dbReference type="EMBL" id="GAO41444.1"/>
    </source>
</evidence>
<evidence type="ECO:0000313" key="2">
    <source>
        <dbReference type="Proteomes" id="UP000033121"/>
    </source>
</evidence>
<organism evidence="1 2">
    <name type="scientific">Flavihumibacter petaseus NBRC 106054</name>
    <dbReference type="NCBI Taxonomy" id="1220578"/>
    <lineage>
        <taxon>Bacteria</taxon>
        <taxon>Pseudomonadati</taxon>
        <taxon>Bacteroidota</taxon>
        <taxon>Chitinophagia</taxon>
        <taxon>Chitinophagales</taxon>
        <taxon>Chitinophagaceae</taxon>
        <taxon>Flavihumibacter</taxon>
    </lineage>
</organism>
<dbReference type="AlphaFoldDB" id="A0A0E9MV50"/>
<reference evidence="1 2" key="1">
    <citation type="submission" date="2015-04" db="EMBL/GenBank/DDBJ databases">
        <title>Whole genome shotgun sequence of Flavihumibacter petaseus NBRC 106054.</title>
        <authorList>
            <person name="Miyazawa S."/>
            <person name="Hosoyama A."/>
            <person name="Hashimoto M."/>
            <person name="Noguchi M."/>
            <person name="Tsuchikane K."/>
            <person name="Ohji S."/>
            <person name="Yamazoe A."/>
            <person name="Ichikawa N."/>
            <person name="Kimura A."/>
            <person name="Fujita N."/>
        </authorList>
    </citation>
    <scope>NUCLEOTIDE SEQUENCE [LARGE SCALE GENOMIC DNA]</scope>
    <source>
        <strain evidence="1 2">NBRC 106054</strain>
    </source>
</reference>
<dbReference type="STRING" id="1220578.FPE01S_01_04560"/>
<protein>
    <submittedName>
        <fullName evidence="1">Uncharacterized protein</fullName>
    </submittedName>
</protein>
<sequence length="154" mass="16593">MRFGPQPDSNALKQKWSVSTFVGMSFGYGWGSYGNYHQNGSFASVPMTVQVNRRITDNWYAFGALTAAPVYGNYGPSFHSAFMGPGMYTANPSVFGASGKPGLYSRAELGLMYVNDAKTFSISGSFGVSQSNYPGGYYYGIPQQPTDGKPAARP</sequence>
<dbReference type="Proteomes" id="UP000033121">
    <property type="component" value="Unassembled WGS sequence"/>
</dbReference>
<name>A0A0E9MV50_9BACT</name>
<keyword evidence="2" id="KW-1185">Reference proteome</keyword>
<comment type="caution">
    <text evidence="1">The sequence shown here is derived from an EMBL/GenBank/DDBJ whole genome shotgun (WGS) entry which is preliminary data.</text>
</comment>
<proteinExistence type="predicted"/>
<accession>A0A0E9MV50</accession>
<gene>
    <name evidence="1" type="ORF">FPE01S_01_04560</name>
</gene>
<dbReference type="EMBL" id="BBWV01000001">
    <property type="protein sequence ID" value="GAO41444.1"/>
    <property type="molecule type" value="Genomic_DNA"/>
</dbReference>